<protein>
    <submittedName>
        <fullName evidence="1">Uncharacterized protein</fullName>
    </submittedName>
</protein>
<organism evidence="1">
    <name type="scientific">Streptantibioticus silvisoli</name>
    <dbReference type="NCBI Taxonomy" id="2705255"/>
    <lineage>
        <taxon>Bacteria</taxon>
        <taxon>Bacillati</taxon>
        <taxon>Actinomycetota</taxon>
        <taxon>Actinomycetes</taxon>
        <taxon>Kitasatosporales</taxon>
        <taxon>Streptomycetaceae</taxon>
        <taxon>Streptantibioticus</taxon>
    </lineage>
</organism>
<sequence length="57" mass="6572">MGKIALEEHFNLPDFSDDVPQYVSPELMREINRRLLDLGPSAWGRWMPPVSISPCCR</sequence>
<accession>A0AA90H3L9</accession>
<name>A0AA90H3L9_9ACTN</name>
<dbReference type="AlphaFoldDB" id="A0AA90H3L9"/>
<dbReference type="EMBL" id="JABXJJ020000046">
    <property type="protein sequence ID" value="MDI5973488.1"/>
    <property type="molecule type" value="Genomic_DNA"/>
</dbReference>
<proteinExistence type="predicted"/>
<dbReference type="RefSeq" id="WP_271312145.1">
    <property type="nucleotide sequence ID" value="NZ_JABXJJ020000046.1"/>
</dbReference>
<comment type="caution">
    <text evidence="1">The sequence shown here is derived from an EMBL/GenBank/DDBJ whole genome shotgun (WGS) entry which is preliminary data.</text>
</comment>
<gene>
    <name evidence="1" type="ORF">POF50_029800</name>
</gene>
<reference evidence="1" key="1">
    <citation type="submission" date="2023-05" db="EMBL/GenBank/DDBJ databases">
        <title>Streptantibioticus silvisoli sp. nov., acidotolerant actinomycetes 1 from pine litter.</title>
        <authorList>
            <person name="Swiecimska M."/>
            <person name="Golinska P."/>
            <person name="Sangal V."/>
            <person name="Wachnowicz B."/>
            <person name="Goodfellow M."/>
        </authorList>
    </citation>
    <scope>NUCLEOTIDE SEQUENCE</scope>
    <source>
        <strain evidence="1">SL13</strain>
    </source>
</reference>
<evidence type="ECO:0000313" key="1">
    <source>
        <dbReference type="EMBL" id="MDI5973488.1"/>
    </source>
</evidence>